<protein>
    <submittedName>
        <fullName evidence="1">Uncharacterized protein</fullName>
    </submittedName>
</protein>
<keyword evidence="2" id="KW-1185">Reference proteome</keyword>
<dbReference type="Proteomes" id="UP001628156">
    <property type="component" value="Unassembled WGS sequence"/>
</dbReference>
<proteinExistence type="predicted"/>
<gene>
    <name evidence="1" type="ORF">ENUP19_0340G0016</name>
</gene>
<comment type="caution">
    <text evidence="1">The sequence shown here is derived from an EMBL/GenBank/DDBJ whole genome shotgun (WGS) entry which is preliminary data.</text>
</comment>
<sequence length="181" mass="21803">METQCIKKGEVLQFNITTLKKRNDTITWESYQRIQHNNPDFIRVILKNQNKIIFEKGYKPVINQECWGFINCLCNNEDYSDQKIKEIIQTKLQCKENDIIEFHLIKQNIYANPDECNSKQWIAICTINSHFLNELEKNERYLVVDMKDSKYLFNFEKTSIILFDEEVFTFLFHSFYLGFEQ</sequence>
<evidence type="ECO:0000313" key="1">
    <source>
        <dbReference type="EMBL" id="GAB1227435.1"/>
    </source>
</evidence>
<name>A0ABQ0DX56_9EUKA</name>
<dbReference type="EMBL" id="BAAFRS010000340">
    <property type="protein sequence ID" value="GAB1227435.1"/>
    <property type="molecule type" value="Genomic_DNA"/>
</dbReference>
<accession>A0ABQ0DX56</accession>
<organism evidence="1 2">
    <name type="scientific">Entamoeba nuttalli</name>
    <dbReference type="NCBI Taxonomy" id="412467"/>
    <lineage>
        <taxon>Eukaryota</taxon>
        <taxon>Amoebozoa</taxon>
        <taxon>Evosea</taxon>
        <taxon>Archamoebae</taxon>
        <taxon>Mastigamoebida</taxon>
        <taxon>Entamoebidae</taxon>
        <taxon>Entamoeba</taxon>
    </lineage>
</organism>
<evidence type="ECO:0000313" key="2">
    <source>
        <dbReference type="Proteomes" id="UP001628156"/>
    </source>
</evidence>
<reference evidence="1 2" key="1">
    <citation type="journal article" date="2019" name="PLoS Negl. Trop. Dis.">
        <title>Whole genome sequencing of Entamoeba nuttalli reveals mammalian host-related molecular signatures and a novel octapeptide-repeat surface protein.</title>
        <authorList>
            <person name="Tanaka M."/>
            <person name="Makiuchi T."/>
            <person name="Komiyama T."/>
            <person name="Shiina T."/>
            <person name="Osaki K."/>
            <person name="Tachibana H."/>
        </authorList>
    </citation>
    <scope>NUCLEOTIDE SEQUENCE [LARGE SCALE GENOMIC DNA]</scope>
    <source>
        <strain evidence="1 2">P19-061405</strain>
    </source>
</reference>